<reference evidence="2" key="2">
    <citation type="submission" date="2019-06" db="EMBL/GenBank/DDBJ databases">
        <title>Co-occurence of chitin degradation, pigmentation and bioactivity in marine Pseudoalteromonas.</title>
        <authorList>
            <person name="Sonnenschein E.C."/>
            <person name="Bech P.K."/>
        </authorList>
    </citation>
    <scope>NUCLEOTIDE SEQUENCE [LARGE SCALE GENOMIC DNA]</scope>
    <source>
        <strain evidence="2">S2897</strain>
    </source>
</reference>
<accession>A0A5S3Z9E9</accession>
<proteinExistence type="predicted"/>
<organism evidence="1 2">
    <name type="scientific">Pseudoalteromonas ruthenica</name>
    <dbReference type="NCBI Taxonomy" id="151081"/>
    <lineage>
        <taxon>Bacteria</taxon>
        <taxon>Pseudomonadati</taxon>
        <taxon>Pseudomonadota</taxon>
        <taxon>Gammaproteobacteria</taxon>
        <taxon>Alteromonadales</taxon>
        <taxon>Pseudoalteromonadaceae</taxon>
        <taxon>Pseudoalteromonas</taxon>
    </lineage>
</organism>
<evidence type="ECO:0000313" key="2">
    <source>
        <dbReference type="Proteomes" id="UP000305874"/>
    </source>
</evidence>
<reference evidence="1 2" key="1">
    <citation type="submission" date="2017-12" db="EMBL/GenBank/DDBJ databases">
        <authorList>
            <person name="Paulsen S."/>
            <person name="Gram L.K."/>
        </authorList>
    </citation>
    <scope>NUCLEOTIDE SEQUENCE [LARGE SCALE GENOMIC DNA]</scope>
    <source>
        <strain evidence="1 2">S2897</strain>
    </source>
</reference>
<evidence type="ECO:0000313" key="1">
    <source>
        <dbReference type="EMBL" id="TMP88510.1"/>
    </source>
</evidence>
<protein>
    <submittedName>
        <fullName evidence="1">Uncharacterized protein</fullName>
    </submittedName>
</protein>
<gene>
    <name evidence="1" type="ORF">CWC05_03515</name>
</gene>
<dbReference type="EMBL" id="PNCG01000002">
    <property type="protein sequence ID" value="TMP88510.1"/>
    <property type="molecule type" value="Genomic_DNA"/>
</dbReference>
<dbReference type="RefSeq" id="WP_138547383.1">
    <property type="nucleotide sequence ID" value="NZ_PNCG01000002.1"/>
</dbReference>
<sequence>MDSIARSSNSYPFADPIPLHFGHSKAGIMKPLNASTGYEYMNNPLAPGRYVQFSEQFVNYIDDESGVVWSSDDISASHGSLMFHAIFFYEEGGNQYAIFMCQYSLNSDYHLLRINLADGSQTLGPTMGQFRPRKFFLKNGQLHINGAGGGPGGYTHVAVDLPSLSISTPASTPDELQYATLFRDGRVELEYIKAGQSSNSTHALRVIALLDGVTTVRRGFGIPQPSAYIPYCMDNLHVISHNVLAISGASQTTSTGYAIESQKYWDYASVDTWLANVIAFYTGYQL</sequence>
<name>A0A5S3Z9E9_9GAMM</name>
<comment type="caution">
    <text evidence="1">The sequence shown here is derived from an EMBL/GenBank/DDBJ whole genome shotgun (WGS) entry which is preliminary data.</text>
</comment>
<dbReference type="Proteomes" id="UP000305874">
    <property type="component" value="Unassembled WGS sequence"/>
</dbReference>
<dbReference type="AlphaFoldDB" id="A0A5S3Z9E9"/>